<feature type="region of interest" description="Disordered" evidence="10">
    <location>
        <begin position="95"/>
        <end position="127"/>
    </location>
</feature>
<evidence type="ECO:0000256" key="3">
    <source>
        <dbReference type="ARBA" id="ARBA00022786"/>
    </source>
</evidence>
<evidence type="ECO:0000256" key="8">
    <source>
        <dbReference type="ARBA" id="ARBA00061383"/>
    </source>
</evidence>
<feature type="transmembrane region" description="Helical" evidence="11">
    <location>
        <begin position="6"/>
        <end position="26"/>
    </location>
</feature>
<dbReference type="PROSITE" id="PS51140">
    <property type="entry name" value="CUE"/>
    <property type="match status" value="1"/>
</dbReference>
<dbReference type="Gene3D" id="1.10.8.10">
    <property type="entry name" value="DNA helicase RuvA subunit, C-terminal domain"/>
    <property type="match status" value="1"/>
</dbReference>
<reference evidence="15" key="2">
    <citation type="submission" date="2020-04" db="EMBL/GenBank/DDBJ databases">
        <authorList>
            <consortium name="NCBI Genome Project"/>
        </authorList>
    </citation>
    <scope>NUCLEOTIDE SEQUENCE</scope>
    <source>
        <strain evidence="15">CBS 304.34</strain>
    </source>
</reference>
<keyword evidence="2 11" id="KW-0812">Transmembrane</keyword>
<feature type="region of interest" description="Disordered" evidence="10">
    <location>
        <begin position="141"/>
        <end position="175"/>
    </location>
</feature>
<feature type="domain" description="CUE" evidence="12">
    <location>
        <begin position="52"/>
        <end position="95"/>
    </location>
</feature>
<dbReference type="GeneID" id="54455747"/>
<dbReference type="Pfam" id="PF02845">
    <property type="entry name" value="CUE"/>
    <property type="match status" value="1"/>
</dbReference>
<evidence type="ECO:0000313" key="13">
    <source>
        <dbReference type="EMBL" id="KAF2805626.1"/>
    </source>
</evidence>
<accession>A0A6A6Y9Y4</accession>
<reference evidence="13 15" key="1">
    <citation type="journal article" date="2020" name="Stud. Mycol.">
        <title>101 Dothideomycetes genomes: a test case for predicting lifestyles and emergence of pathogens.</title>
        <authorList>
            <person name="Haridas S."/>
            <person name="Albert R."/>
            <person name="Binder M."/>
            <person name="Bloem J."/>
            <person name="Labutti K."/>
            <person name="Salamov A."/>
            <person name="Andreopoulos B."/>
            <person name="Baker S."/>
            <person name="Barry K."/>
            <person name="Bills G."/>
            <person name="Bluhm B."/>
            <person name="Cannon C."/>
            <person name="Castanera R."/>
            <person name="Culley D."/>
            <person name="Daum C."/>
            <person name="Ezra D."/>
            <person name="Gonzalez J."/>
            <person name="Henrissat B."/>
            <person name="Kuo A."/>
            <person name="Liang C."/>
            <person name="Lipzen A."/>
            <person name="Lutzoni F."/>
            <person name="Magnuson J."/>
            <person name="Mondo S."/>
            <person name="Nolan M."/>
            <person name="Ohm R."/>
            <person name="Pangilinan J."/>
            <person name="Park H.-J."/>
            <person name="Ramirez L."/>
            <person name="Alfaro M."/>
            <person name="Sun H."/>
            <person name="Tritt A."/>
            <person name="Yoshinaga Y."/>
            <person name="Zwiers L.-H."/>
            <person name="Turgeon B."/>
            <person name="Goodwin S."/>
            <person name="Spatafora J."/>
            <person name="Crous P."/>
            <person name="Grigoriev I."/>
        </authorList>
    </citation>
    <scope>NUCLEOTIDE SEQUENCE</scope>
    <source>
        <strain evidence="13 15">CBS 304.34</strain>
    </source>
</reference>
<sequence length="190" mass="21320">MAEQTVNIPQTLVFLILFLLAIRWYFSKPTPGTTSSTGTRATTPTINRGVRINPAQVENVAQMFPNASRRDIMWDLQRNGGNVTATVERLVEGRGLDTPPQSFQPPTLRTSNPISRATAPLSKPAHPDLITRYNLSSKISAEPSSSIPESNVPKKAWSADKNERQQMLQRRRDDMILAARRKLEEKEKAR</sequence>
<evidence type="ECO:0000256" key="6">
    <source>
        <dbReference type="ARBA" id="ARBA00023136"/>
    </source>
</evidence>
<evidence type="ECO:0000256" key="1">
    <source>
        <dbReference type="ARBA" id="ARBA00004586"/>
    </source>
</evidence>
<dbReference type="SUPFAM" id="SSF46934">
    <property type="entry name" value="UBA-like"/>
    <property type="match status" value="1"/>
</dbReference>
<dbReference type="InterPro" id="IPR003892">
    <property type="entry name" value="CUE"/>
</dbReference>
<feature type="compositionally biased region" description="Polar residues" evidence="10">
    <location>
        <begin position="99"/>
        <end position="115"/>
    </location>
</feature>
<keyword evidence="14" id="KW-1185">Reference proteome</keyword>
<comment type="similarity">
    <text evidence="8">Belongs to the CUE1 family.</text>
</comment>
<dbReference type="Proteomes" id="UP000504636">
    <property type="component" value="Unplaced"/>
</dbReference>
<dbReference type="FunFam" id="1.10.8.10:FF:000050">
    <property type="entry name" value="Related to AMFR protein"/>
    <property type="match status" value="1"/>
</dbReference>
<evidence type="ECO:0000256" key="10">
    <source>
        <dbReference type="SAM" id="MobiDB-lite"/>
    </source>
</evidence>
<protein>
    <recommendedName>
        <fullName evidence="9">Coupling of ubiquitin conjugation to ER degradation protein 1</fullName>
    </recommendedName>
</protein>
<evidence type="ECO:0000256" key="7">
    <source>
        <dbReference type="ARBA" id="ARBA00037847"/>
    </source>
</evidence>
<proteinExistence type="inferred from homology"/>
<reference evidence="15" key="3">
    <citation type="submission" date="2025-04" db="UniProtKB">
        <authorList>
            <consortium name="RefSeq"/>
        </authorList>
    </citation>
    <scope>IDENTIFICATION</scope>
    <source>
        <strain evidence="15">CBS 304.34</strain>
    </source>
</reference>
<keyword evidence="3" id="KW-0833">Ubl conjugation pathway</keyword>
<dbReference type="EMBL" id="MU003709">
    <property type="protein sequence ID" value="KAF2805626.1"/>
    <property type="molecule type" value="Genomic_DNA"/>
</dbReference>
<dbReference type="GO" id="GO:0005789">
    <property type="term" value="C:endoplasmic reticulum membrane"/>
    <property type="evidence" value="ECO:0007669"/>
    <property type="project" value="UniProtKB-SubCell"/>
</dbReference>
<dbReference type="AlphaFoldDB" id="A0A6A6Y9Y4"/>
<evidence type="ECO:0000256" key="4">
    <source>
        <dbReference type="ARBA" id="ARBA00022824"/>
    </source>
</evidence>
<evidence type="ECO:0000259" key="12">
    <source>
        <dbReference type="PROSITE" id="PS51140"/>
    </source>
</evidence>
<comment type="subcellular location">
    <subcellularLocation>
        <location evidence="7">Endomembrane system</location>
        <topology evidence="7">Single-pass membrane protein</topology>
    </subcellularLocation>
    <subcellularLocation>
        <location evidence="1">Endoplasmic reticulum membrane</location>
    </subcellularLocation>
</comment>
<feature type="compositionally biased region" description="Low complexity" evidence="10">
    <location>
        <begin position="141"/>
        <end position="150"/>
    </location>
</feature>
<dbReference type="CDD" id="cd14424">
    <property type="entry name" value="CUE_Cue1p_like"/>
    <property type="match status" value="1"/>
</dbReference>
<dbReference type="InterPro" id="IPR009060">
    <property type="entry name" value="UBA-like_sf"/>
</dbReference>
<feature type="compositionally biased region" description="Basic and acidic residues" evidence="10">
    <location>
        <begin position="157"/>
        <end position="175"/>
    </location>
</feature>
<organism evidence="13">
    <name type="scientific">Mytilinidion resinicola</name>
    <dbReference type="NCBI Taxonomy" id="574789"/>
    <lineage>
        <taxon>Eukaryota</taxon>
        <taxon>Fungi</taxon>
        <taxon>Dikarya</taxon>
        <taxon>Ascomycota</taxon>
        <taxon>Pezizomycotina</taxon>
        <taxon>Dothideomycetes</taxon>
        <taxon>Pleosporomycetidae</taxon>
        <taxon>Mytilinidiales</taxon>
        <taxon>Mytilinidiaceae</taxon>
        <taxon>Mytilinidion</taxon>
    </lineage>
</organism>
<evidence type="ECO:0000313" key="15">
    <source>
        <dbReference type="RefSeq" id="XP_033572590.1"/>
    </source>
</evidence>
<gene>
    <name evidence="13 15" type="ORF">BDZ99DRAFT_373125</name>
</gene>
<dbReference type="OrthoDB" id="3824970at2759"/>
<evidence type="ECO:0000256" key="9">
    <source>
        <dbReference type="ARBA" id="ARBA00072899"/>
    </source>
</evidence>
<evidence type="ECO:0000313" key="14">
    <source>
        <dbReference type="Proteomes" id="UP000504636"/>
    </source>
</evidence>
<dbReference type="RefSeq" id="XP_033572590.1">
    <property type="nucleotide sequence ID" value="XM_033714854.1"/>
</dbReference>
<evidence type="ECO:0000256" key="2">
    <source>
        <dbReference type="ARBA" id="ARBA00022692"/>
    </source>
</evidence>
<feature type="non-terminal residue" evidence="13">
    <location>
        <position position="190"/>
    </location>
</feature>
<dbReference type="GO" id="GO:0043130">
    <property type="term" value="F:ubiquitin binding"/>
    <property type="evidence" value="ECO:0007669"/>
    <property type="project" value="InterPro"/>
</dbReference>
<evidence type="ECO:0000256" key="11">
    <source>
        <dbReference type="SAM" id="Phobius"/>
    </source>
</evidence>
<keyword evidence="5 11" id="KW-1133">Transmembrane helix</keyword>
<keyword evidence="4" id="KW-0256">Endoplasmic reticulum</keyword>
<evidence type="ECO:0000256" key="5">
    <source>
        <dbReference type="ARBA" id="ARBA00022989"/>
    </source>
</evidence>
<keyword evidence="6 11" id="KW-0472">Membrane</keyword>
<name>A0A6A6Y9Y4_9PEZI</name>